<organism evidence="2 3">
    <name type="scientific">Rhizophagus clarus</name>
    <dbReference type="NCBI Taxonomy" id="94130"/>
    <lineage>
        <taxon>Eukaryota</taxon>
        <taxon>Fungi</taxon>
        <taxon>Fungi incertae sedis</taxon>
        <taxon>Mucoromycota</taxon>
        <taxon>Glomeromycotina</taxon>
        <taxon>Glomeromycetes</taxon>
        <taxon>Glomerales</taxon>
        <taxon>Glomeraceae</taxon>
        <taxon>Rhizophagus</taxon>
    </lineage>
</organism>
<dbReference type="AlphaFoldDB" id="A0A8H3M1Y5"/>
<protein>
    <submittedName>
        <fullName evidence="2">BTB/POZ protein</fullName>
    </submittedName>
</protein>
<evidence type="ECO:0000313" key="3">
    <source>
        <dbReference type="Proteomes" id="UP000615446"/>
    </source>
</evidence>
<dbReference type="InterPro" id="IPR052407">
    <property type="entry name" value="BTB_POZ_domain_cont_9"/>
</dbReference>
<dbReference type="PANTHER" id="PTHR46306:SF1">
    <property type="entry name" value="BTB_POZ DOMAIN-CONTAINING PROTEIN 9"/>
    <property type="match status" value="1"/>
</dbReference>
<evidence type="ECO:0000313" key="2">
    <source>
        <dbReference type="EMBL" id="GES96371.1"/>
    </source>
</evidence>
<dbReference type="GO" id="GO:0005737">
    <property type="term" value="C:cytoplasm"/>
    <property type="evidence" value="ECO:0007669"/>
    <property type="project" value="TreeGrafter"/>
</dbReference>
<dbReference type="Proteomes" id="UP000615446">
    <property type="component" value="Unassembled WGS sequence"/>
</dbReference>
<name>A0A8H3M1Y5_9GLOM</name>
<sequence>MLTILSTNKKKNGETLVHIKLPNILPENFQIILRYIYGGSLSLDECDTLRIFKVLVAASELNLQELVDYLQLYIIKNDKNWMDQNFSLIYQTSFENNSFLELQKYCVDLISKRPDKILKSISFSSIPEKLLTSIIKNNNHQMSEIQVWKYELQWGLVQNPELSSDPAIISSIYNPIEWKSDRNYGVTKDSFIFSENGDDFNKHILSRVINENYSTLNDHSYGPSFGGADLILRRDSEHPTYTTFTHFLSRSSEGIFDI</sequence>
<reference evidence="2" key="1">
    <citation type="submission" date="2019-10" db="EMBL/GenBank/DDBJ databases">
        <title>Conservation and host-specific expression of non-tandemly repeated heterogenous ribosome RNA gene in arbuscular mycorrhizal fungi.</title>
        <authorList>
            <person name="Maeda T."/>
            <person name="Kobayashi Y."/>
            <person name="Nakagawa T."/>
            <person name="Ezawa T."/>
            <person name="Yamaguchi K."/>
            <person name="Bino T."/>
            <person name="Nishimoto Y."/>
            <person name="Shigenobu S."/>
            <person name="Kawaguchi M."/>
        </authorList>
    </citation>
    <scope>NUCLEOTIDE SEQUENCE</scope>
    <source>
        <strain evidence="2">HR1</strain>
    </source>
</reference>
<dbReference type="InterPro" id="IPR000210">
    <property type="entry name" value="BTB/POZ_dom"/>
</dbReference>
<dbReference type="OrthoDB" id="1893551at2759"/>
<dbReference type="PANTHER" id="PTHR46306">
    <property type="entry name" value="BTB/POZ DOMAIN-CONTAINING PROTEIN 9"/>
    <property type="match status" value="1"/>
</dbReference>
<proteinExistence type="predicted"/>
<comment type="caution">
    <text evidence="2">The sequence shown here is derived from an EMBL/GenBank/DDBJ whole genome shotgun (WGS) entry which is preliminary data.</text>
</comment>
<dbReference type="Pfam" id="PF00651">
    <property type="entry name" value="BTB"/>
    <property type="match status" value="1"/>
</dbReference>
<accession>A0A8H3M1Y5</accession>
<evidence type="ECO:0000259" key="1">
    <source>
        <dbReference type="Pfam" id="PF00651"/>
    </source>
</evidence>
<dbReference type="SUPFAM" id="SSF54695">
    <property type="entry name" value="POZ domain"/>
    <property type="match status" value="1"/>
</dbReference>
<dbReference type="EMBL" id="BLAL01000250">
    <property type="protein sequence ID" value="GES96371.1"/>
    <property type="molecule type" value="Genomic_DNA"/>
</dbReference>
<dbReference type="Gene3D" id="3.30.710.10">
    <property type="entry name" value="Potassium Channel Kv1.1, Chain A"/>
    <property type="match status" value="1"/>
</dbReference>
<gene>
    <name evidence="2" type="ORF">RCL2_002300300</name>
</gene>
<feature type="domain" description="BTB" evidence="1">
    <location>
        <begin position="7"/>
        <end position="76"/>
    </location>
</feature>
<dbReference type="InterPro" id="IPR011333">
    <property type="entry name" value="SKP1/BTB/POZ_sf"/>
</dbReference>